<accession>A0A857N6H0</accession>
<evidence type="ECO:0000313" key="3">
    <source>
        <dbReference type="Proteomes" id="UP000463983"/>
    </source>
</evidence>
<dbReference type="AlphaFoldDB" id="A0A857N6H0"/>
<name>A0A857N6H0_9BACT</name>
<organism evidence="2 3">
    <name type="scientific">Candidatus Chazhemtobacterium aquaticus</name>
    <dbReference type="NCBI Taxonomy" id="2715735"/>
    <lineage>
        <taxon>Bacteria</taxon>
        <taxon>Candidatus Chazhemtobacteraceae</taxon>
        <taxon>Candidatus Chazhemtobacterium</taxon>
    </lineage>
</organism>
<dbReference type="GO" id="GO:0016787">
    <property type="term" value="F:hydrolase activity"/>
    <property type="evidence" value="ECO:0007669"/>
    <property type="project" value="UniProtKB-KW"/>
</dbReference>
<evidence type="ECO:0000313" key="2">
    <source>
        <dbReference type="EMBL" id="QHO63604.1"/>
    </source>
</evidence>
<reference evidence="3" key="1">
    <citation type="journal article" date="2020" name="Microorganisms">
        <title>Complete Genome of a Member of a New Bacterial Lineage in the Microgenomates Group Reveals an Unusual Nucleotide Composition Disparity Between Two Strands of DNA and Limited Metabolic Potential.</title>
        <authorList>
            <person name="Kadnikov V.V."/>
            <person name="Mardanov A.V."/>
            <person name="Beletsky A.V."/>
            <person name="Karnachuk O.V."/>
            <person name="Ravin N.V."/>
        </authorList>
    </citation>
    <scope>NUCLEOTIDE SEQUENCE [LARGE SCALE GENOMIC DNA]</scope>
</reference>
<keyword evidence="3" id="KW-1185">Reference proteome</keyword>
<dbReference type="KEGG" id="caqa:MICH65_0623"/>
<feature type="domain" description="Nudix hydrolase" evidence="1">
    <location>
        <begin position="16"/>
        <end position="165"/>
    </location>
</feature>
<dbReference type="Pfam" id="PF00293">
    <property type="entry name" value="NUDIX"/>
    <property type="match status" value="1"/>
</dbReference>
<protein>
    <submittedName>
        <fullName evidence="2">RNA pyrophosphohydrolase</fullName>
    </submittedName>
</protein>
<keyword evidence="2" id="KW-0378">Hydrolase</keyword>
<dbReference type="RefSeq" id="WP_161931977.1">
    <property type="nucleotide sequence ID" value="NZ_CP047901.1"/>
</dbReference>
<dbReference type="EMBL" id="CP047901">
    <property type="protein sequence ID" value="QHO63604.1"/>
    <property type="molecule type" value="Genomic_DNA"/>
</dbReference>
<dbReference type="SUPFAM" id="SSF55811">
    <property type="entry name" value="Nudix"/>
    <property type="match status" value="1"/>
</dbReference>
<dbReference type="Proteomes" id="UP000463983">
    <property type="component" value="Chromosome"/>
</dbReference>
<dbReference type="PROSITE" id="PS51462">
    <property type="entry name" value="NUDIX"/>
    <property type="match status" value="1"/>
</dbReference>
<evidence type="ECO:0000259" key="1">
    <source>
        <dbReference type="PROSITE" id="PS51462"/>
    </source>
</evidence>
<dbReference type="Gene3D" id="3.90.79.10">
    <property type="entry name" value="Nucleoside Triphosphate Pyrophosphohydrolase"/>
    <property type="match status" value="1"/>
</dbReference>
<proteinExistence type="predicted"/>
<dbReference type="InterPro" id="IPR000086">
    <property type="entry name" value="NUDIX_hydrolase_dom"/>
</dbReference>
<dbReference type="InterPro" id="IPR015797">
    <property type="entry name" value="NUDIX_hydrolase-like_dom_sf"/>
</dbReference>
<sequence length="174" mass="19576">MREPSLAELDKIRREGYRPGVVVCLINQEKLLMAYSVEHGLWQIPQGGIMGGESLMTALVRTVEEELGEEVTSGVNLSLEIVGVDRVEFPPNKTEGKSIMTETGEELSMKGKHYFLAKSECLVTEFDMSKCVYGVVRWVGYKEALELASQIYQRGKRRMTETAIERLKEAKAIT</sequence>
<gene>
    <name evidence="2" type="ORF">MICH65_0623</name>
</gene>